<dbReference type="EMBL" id="CP111013">
    <property type="protein sequence ID" value="WAQ95615.1"/>
    <property type="molecule type" value="Genomic_DNA"/>
</dbReference>
<gene>
    <name evidence="2" type="ORF">MAR_028305</name>
</gene>
<reference evidence="2" key="1">
    <citation type="submission" date="2022-11" db="EMBL/GenBank/DDBJ databases">
        <title>Centuries of genome instability and evolution in soft-shell clam transmissible cancer (bioRxiv).</title>
        <authorList>
            <person name="Hart S.F.M."/>
            <person name="Yonemitsu M.A."/>
            <person name="Giersch R.M."/>
            <person name="Beal B.F."/>
            <person name="Arriagada G."/>
            <person name="Davis B.W."/>
            <person name="Ostrander E.A."/>
            <person name="Goff S.P."/>
            <person name="Metzger M.J."/>
        </authorList>
    </citation>
    <scope>NUCLEOTIDE SEQUENCE</scope>
    <source>
        <strain evidence="2">MELC-2E11</strain>
        <tissue evidence="2">Siphon/mantle</tissue>
    </source>
</reference>
<evidence type="ECO:0000256" key="1">
    <source>
        <dbReference type="SAM" id="MobiDB-lite"/>
    </source>
</evidence>
<keyword evidence="3" id="KW-1185">Reference proteome</keyword>
<dbReference type="Gene3D" id="1.10.287.1490">
    <property type="match status" value="1"/>
</dbReference>
<evidence type="ECO:0000313" key="3">
    <source>
        <dbReference type="Proteomes" id="UP001164746"/>
    </source>
</evidence>
<feature type="region of interest" description="Disordered" evidence="1">
    <location>
        <begin position="113"/>
        <end position="146"/>
    </location>
</feature>
<feature type="compositionally biased region" description="Polar residues" evidence="1">
    <location>
        <begin position="133"/>
        <end position="146"/>
    </location>
</feature>
<proteinExistence type="predicted"/>
<feature type="compositionally biased region" description="Basic and acidic residues" evidence="1">
    <location>
        <begin position="113"/>
        <end position="127"/>
    </location>
</feature>
<protein>
    <submittedName>
        <fullName evidence="2">Uncharacterized protein</fullName>
    </submittedName>
</protein>
<dbReference type="Proteomes" id="UP001164746">
    <property type="component" value="Chromosome 2"/>
</dbReference>
<evidence type="ECO:0000313" key="2">
    <source>
        <dbReference type="EMBL" id="WAQ95615.1"/>
    </source>
</evidence>
<name>A0ABY7DKV6_MYAAR</name>
<feature type="non-terminal residue" evidence="2">
    <location>
        <position position="1"/>
    </location>
</feature>
<accession>A0ABY7DKV6</accession>
<sequence>EHQNQLFKVVTSIERVVCRTTSEEGQEIDNHSHDQSHTREQIVVLKGEVRQLSEERDQLSGDSETNKARIEELQTKVTVKNEKIKEIKKEKSTAKKQEELDLAKKEIEQLRKAIKREDDEKEKKTVELDETSLEITSLDPQPEQSS</sequence>
<organism evidence="2 3">
    <name type="scientific">Mya arenaria</name>
    <name type="common">Soft-shell clam</name>
    <dbReference type="NCBI Taxonomy" id="6604"/>
    <lineage>
        <taxon>Eukaryota</taxon>
        <taxon>Metazoa</taxon>
        <taxon>Spiralia</taxon>
        <taxon>Lophotrochozoa</taxon>
        <taxon>Mollusca</taxon>
        <taxon>Bivalvia</taxon>
        <taxon>Autobranchia</taxon>
        <taxon>Heteroconchia</taxon>
        <taxon>Euheterodonta</taxon>
        <taxon>Imparidentia</taxon>
        <taxon>Neoheterodontei</taxon>
        <taxon>Myida</taxon>
        <taxon>Myoidea</taxon>
        <taxon>Myidae</taxon>
        <taxon>Mya</taxon>
    </lineage>
</organism>